<keyword evidence="5" id="KW-1185">Reference proteome</keyword>
<dbReference type="CDD" id="cd01949">
    <property type="entry name" value="GGDEF"/>
    <property type="match status" value="1"/>
</dbReference>
<accession>A0A841DC65</accession>
<proteinExistence type="predicted"/>
<dbReference type="SMART" id="SM00052">
    <property type="entry name" value="EAL"/>
    <property type="match status" value="1"/>
</dbReference>
<dbReference type="NCBIfam" id="TIGR00254">
    <property type="entry name" value="GGDEF"/>
    <property type="match status" value="1"/>
</dbReference>
<dbReference type="AlphaFoldDB" id="A0A841DC65"/>
<dbReference type="InterPro" id="IPR052155">
    <property type="entry name" value="Biofilm_reg_signaling"/>
</dbReference>
<comment type="caution">
    <text evidence="4">The sequence shown here is derived from an EMBL/GenBank/DDBJ whole genome shotgun (WGS) entry which is preliminary data.</text>
</comment>
<evidence type="ECO:0000259" key="3">
    <source>
        <dbReference type="PROSITE" id="PS50887"/>
    </source>
</evidence>
<dbReference type="SMART" id="SM00267">
    <property type="entry name" value="GGDEF"/>
    <property type="match status" value="1"/>
</dbReference>
<dbReference type="CDD" id="cd01948">
    <property type="entry name" value="EAL"/>
    <property type="match status" value="1"/>
</dbReference>
<sequence>MGLTVLLAVLLVLRLNTVARLAETHAAALDRQTEQLTTQTRDLSTALHTQELLQRSLSHRASHDPLTGLANRTLLGQALQHALTTPPAPTTGPTGPDTGPGPGPDVGTAAADAPTGPALLLLDLDGFKDVNDTYGHPIGDDLLIDVAHRLRALTRPGHTLARLGGDEFALLLPATTPTAATTLARRILTTLATPYRLGPHDIHLTTSIGIWTPTPDTTPTPAEALRDADLALYAAKAAGRNQLTPFDTTLRTARLQHTRLAAGLRQALTRNELSLAYQPVVDLRTGTIRAVEALLRWTPTDSRPVPPDVFIPIAEDTGLITDIGHWALHQACTDAARWHTSHHLAVTVNISGRQLRDPAFADHVLAATTRHRLPPAALILEITESMLLATTPAETTRIIAVL</sequence>
<dbReference type="InterPro" id="IPR035919">
    <property type="entry name" value="EAL_sf"/>
</dbReference>
<dbReference type="Pfam" id="PF00990">
    <property type="entry name" value="GGDEF"/>
    <property type="match status" value="1"/>
</dbReference>
<dbReference type="InterPro" id="IPR029787">
    <property type="entry name" value="Nucleotide_cyclase"/>
</dbReference>
<dbReference type="Gene3D" id="3.20.20.450">
    <property type="entry name" value="EAL domain"/>
    <property type="match status" value="1"/>
</dbReference>
<dbReference type="SUPFAM" id="SSF141868">
    <property type="entry name" value="EAL domain-like"/>
    <property type="match status" value="1"/>
</dbReference>
<evidence type="ECO:0000259" key="2">
    <source>
        <dbReference type="PROSITE" id="PS50883"/>
    </source>
</evidence>
<reference evidence="4 5" key="1">
    <citation type="submission" date="2020-08" db="EMBL/GenBank/DDBJ databases">
        <title>Genomic Encyclopedia of Type Strains, Phase III (KMG-III): the genomes of soil and plant-associated and newly described type strains.</title>
        <authorList>
            <person name="Whitman W."/>
        </authorList>
    </citation>
    <scope>NUCLEOTIDE SEQUENCE [LARGE SCALE GENOMIC DNA]</scope>
    <source>
        <strain evidence="4 5">CECT 3303</strain>
    </source>
</reference>
<feature type="non-terminal residue" evidence="4">
    <location>
        <position position="402"/>
    </location>
</feature>
<gene>
    <name evidence="4" type="ORF">FHS22_007555</name>
</gene>
<evidence type="ECO:0000313" key="5">
    <source>
        <dbReference type="Proteomes" id="UP000562352"/>
    </source>
</evidence>
<dbReference type="PANTHER" id="PTHR44757:SF2">
    <property type="entry name" value="BIOFILM ARCHITECTURE MAINTENANCE PROTEIN MBAA"/>
    <property type="match status" value="1"/>
</dbReference>
<dbReference type="Pfam" id="PF00563">
    <property type="entry name" value="EAL"/>
    <property type="match status" value="1"/>
</dbReference>
<name>A0A841DC65_PLAVE</name>
<dbReference type="EMBL" id="JACHJJ010000082">
    <property type="protein sequence ID" value="MBB5968232.1"/>
    <property type="molecule type" value="Genomic_DNA"/>
</dbReference>
<dbReference type="PANTHER" id="PTHR44757">
    <property type="entry name" value="DIGUANYLATE CYCLASE DGCP"/>
    <property type="match status" value="1"/>
</dbReference>
<dbReference type="Proteomes" id="UP000562352">
    <property type="component" value="Unassembled WGS sequence"/>
</dbReference>
<feature type="domain" description="EAL" evidence="2">
    <location>
        <begin position="257"/>
        <end position="402"/>
    </location>
</feature>
<dbReference type="InterPro" id="IPR043128">
    <property type="entry name" value="Rev_trsase/Diguanyl_cyclase"/>
</dbReference>
<evidence type="ECO:0000256" key="1">
    <source>
        <dbReference type="SAM" id="MobiDB-lite"/>
    </source>
</evidence>
<evidence type="ECO:0000313" key="4">
    <source>
        <dbReference type="EMBL" id="MBB5968232.1"/>
    </source>
</evidence>
<protein>
    <submittedName>
        <fullName evidence="4">Diguanylate cyclase (GGDEF)-like protein</fullName>
    </submittedName>
</protein>
<feature type="region of interest" description="Disordered" evidence="1">
    <location>
        <begin position="83"/>
        <end position="112"/>
    </location>
</feature>
<dbReference type="InterPro" id="IPR001633">
    <property type="entry name" value="EAL_dom"/>
</dbReference>
<dbReference type="RefSeq" id="WP_184948893.1">
    <property type="nucleotide sequence ID" value="NZ_JACHJJ010000082.1"/>
</dbReference>
<dbReference type="SUPFAM" id="SSF55073">
    <property type="entry name" value="Nucleotide cyclase"/>
    <property type="match status" value="1"/>
</dbReference>
<organism evidence="4 5">
    <name type="scientific">Planomonospora venezuelensis</name>
    <dbReference type="NCBI Taxonomy" id="1999"/>
    <lineage>
        <taxon>Bacteria</taxon>
        <taxon>Bacillati</taxon>
        <taxon>Actinomycetota</taxon>
        <taxon>Actinomycetes</taxon>
        <taxon>Streptosporangiales</taxon>
        <taxon>Streptosporangiaceae</taxon>
        <taxon>Planomonospora</taxon>
    </lineage>
</organism>
<feature type="domain" description="GGDEF" evidence="3">
    <location>
        <begin position="115"/>
        <end position="248"/>
    </location>
</feature>
<dbReference type="PROSITE" id="PS50883">
    <property type="entry name" value="EAL"/>
    <property type="match status" value="1"/>
</dbReference>
<dbReference type="PROSITE" id="PS50887">
    <property type="entry name" value="GGDEF"/>
    <property type="match status" value="1"/>
</dbReference>
<dbReference type="InterPro" id="IPR000160">
    <property type="entry name" value="GGDEF_dom"/>
</dbReference>
<dbReference type="Gene3D" id="3.30.70.270">
    <property type="match status" value="1"/>
</dbReference>